<protein>
    <recommendedName>
        <fullName evidence="2">F-box domain-containing protein</fullName>
    </recommendedName>
</protein>
<dbReference type="CDD" id="cd22110">
    <property type="entry name" value="F-box_FBXO42"/>
    <property type="match status" value="1"/>
</dbReference>
<dbReference type="EMBL" id="JABSTR010000008">
    <property type="protein sequence ID" value="KAH9376568.1"/>
    <property type="molecule type" value="Genomic_DNA"/>
</dbReference>
<dbReference type="Gene3D" id="1.20.1280.50">
    <property type="match status" value="1"/>
</dbReference>
<evidence type="ECO:0000259" key="2">
    <source>
        <dbReference type="Pfam" id="PF12937"/>
    </source>
</evidence>
<evidence type="ECO:0000256" key="1">
    <source>
        <dbReference type="SAM" id="MobiDB-lite"/>
    </source>
</evidence>
<dbReference type="InterPro" id="IPR036047">
    <property type="entry name" value="F-box-like_dom_sf"/>
</dbReference>
<dbReference type="Pfam" id="PF12937">
    <property type="entry name" value="F-box-like"/>
    <property type="match status" value="1"/>
</dbReference>
<dbReference type="PANTHER" id="PTHR46432:SF1">
    <property type="entry name" value="F-BOX ONLY PROTEIN 42"/>
    <property type="match status" value="1"/>
</dbReference>
<dbReference type="Pfam" id="PF13415">
    <property type="entry name" value="Beta-prop_FBX42"/>
    <property type="match status" value="1"/>
</dbReference>
<dbReference type="VEuPathDB" id="VectorBase:HLOH_056944"/>
<dbReference type="OMA" id="VNSNDTW"/>
<name>A0A9J6GPJ9_HAELO</name>
<feature type="compositionally biased region" description="Pro residues" evidence="1">
    <location>
        <begin position="379"/>
        <end position="388"/>
    </location>
</feature>
<feature type="domain" description="F-box" evidence="2">
    <location>
        <begin position="6"/>
        <end position="41"/>
    </location>
</feature>
<gene>
    <name evidence="3" type="ORF">HPB48_008753</name>
</gene>
<dbReference type="PANTHER" id="PTHR46432">
    <property type="entry name" value="F-BOX ONLY PROTEIN 42"/>
    <property type="match status" value="1"/>
</dbReference>
<dbReference type="SUPFAM" id="SSF117281">
    <property type="entry name" value="Kelch motif"/>
    <property type="match status" value="1"/>
</dbReference>
<reference evidence="3 4" key="1">
    <citation type="journal article" date="2020" name="Cell">
        <title>Large-Scale Comparative Analyses of Tick Genomes Elucidate Their Genetic Diversity and Vector Capacities.</title>
        <authorList>
            <consortium name="Tick Genome and Microbiome Consortium (TIGMIC)"/>
            <person name="Jia N."/>
            <person name="Wang J."/>
            <person name="Shi W."/>
            <person name="Du L."/>
            <person name="Sun Y."/>
            <person name="Zhan W."/>
            <person name="Jiang J.F."/>
            <person name="Wang Q."/>
            <person name="Zhang B."/>
            <person name="Ji P."/>
            <person name="Bell-Sakyi L."/>
            <person name="Cui X.M."/>
            <person name="Yuan T.T."/>
            <person name="Jiang B.G."/>
            <person name="Yang W.F."/>
            <person name="Lam T.T."/>
            <person name="Chang Q.C."/>
            <person name="Ding S.J."/>
            <person name="Wang X.J."/>
            <person name="Zhu J.G."/>
            <person name="Ruan X.D."/>
            <person name="Zhao L."/>
            <person name="Wei J.T."/>
            <person name="Ye R.Z."/>
            <person name="Que T.C."/>
            <person name="Du C.H."/>
            <person name="Zhou Y.H."/>
            <person name="Cheng J.X."/>
            <person name="Dai P.F."/>
            <person name="Guo W.B."/>
            <person name="Han X.H."/>
            <person name="Huang E.J."/>
            <person name="Li L.F."/>
            <person name="Wei W."/>
            <person name="Gao Y.C."/>
            <person name="Liu J.Z."/>
            <person name="Shao H.Z."/>
            <person name="Wang X."/>
            <person name="Wang C.C."/>
            <person name="Yang T.C."/>
            <person name="Huo Q.B."/>
            <person name="Li W."/>
            <person name="Chen H.Y."/>
            <person name="Chen S.E."/>
            <person name="Zhou L.G."/>
            <person name="Ni X.B."/>
            <person name="Tian J.H."/>
            <person name="Sheng Y."/>
            <person name="Liu T."/>
            <person name="Pan Y.S."/>
            <person name="Xia L.Y."/>
            <person name="Li J."/>
            <person name="Zhao F."/>
            <person name="Cao W.C."/>
        </authorList>
    </citation>
    <scope>NUCLEOTIDE SEQUENCE [LARGE SCALE GENOMIC DNA]</scope>
    <source>
        <strain evidence="3">HaeL-2018</strain>
    </source>
</reference>
<dbReference type="Proteomes" id="UP000821853">
    <property type="component" value="Unassembled WGS sequence"/>
</dbReference>
<keyword evidence="4" id="KW-1185">Reference proteome</keyword>
<dbReference type="InterPro" id="IPR015915">
    <property type="entry name" value="Kelch-typ_b-propeller"/>
</dbReference>
<evidence type="ECO:0000313" key="4">
    <source>
        <dbReference type="Proteomes" id="UP000821853"/>
    </source>
</evidence>
<feature type="region of interest" description="Disordered" evidence="1">
    <location>
        <begin position="376"/>
        <end position="439"/>
    </location>
</feature>
<sequence>MSTACISDLPDVVLEYIFCYLSPYRDFKSCRLVNKAWYAHAKAAERKIRRDFLNSVSLQNVVWCQKPTESRPTISKRYSHSACVLGDSMYVFGGCTTANTTFNDLWRLDLATRRWIRPLTMGTYPPPKACASLVTYKENLLLFGGWTHTSPYPVHQARRSLDPQELFAGTATWRIFRHLHVYNCGANRWTQVSTVGSCPSMAGHSATLQQGHLMVVFGGLHCNNPVGPIASSSNDVWVLDLHSYVWSKQSTTTPKPWPRYGHSQVWLLVGVLSIVGSKHCEIIASLLSGQTLKSGGGWTLLNDVWLLRISDDPEKPWSWKEVTVTNREHGAPQLSFHPACKIGNRVVVLSKSQRAYATPSGLHPVGMLRVRPTHRVWVPPSPEQPARPQPSEGQRDSCVNGTRGVLKRPLESSPPQPSASSASSPLHSQPSASSHSSADFALPSDSIGISFCCRASVRPRRTPAAPRLPKKTALSSSPSARPSVRPNARHNRQRQLELLDRMEQRLKALRAGSNAVPAVRKRPPISICPMRLYVLDVSHVTQDAQAAWMPLQQPPQHAAGGGTVAPSSVVEEVILYSLVLGRGELILFGGIQKDLVNRQEDTDAASEVVSSQLHFITSPRDVI</sequence>
<dbReference type="InterPro" id="IPR001810">
    <property type="entry name" value="F-box_dom"/>
</dbReference>
<dbReference type="SUPFAM" id="SSF81383">
    <property type="entry name" value="F-box domain"/>
    <property type="match status" value="1"/>
</dbReference>
<feature type="compositionally biased region" description="Low complexity" evidence="1">
    <location>
        <begin position="462"/>
        <end position="486"/>
    </location>
</feature>
<dbReference type="AlphaFoldDB" id="A0A9J6GPJ9"/>
<dbReference type="OrthoDB" id="9973021at2759"/>
<dbReference type="GO" id="GO:1990756">
    <property type="term" value="F:ubiquitin-like ligase-substrate adaptor activity"/>
    <property type="evidence" value="ECO:0007669"/>
    <property type="project" value="TreeGrafter"/>
</dbReference>
<organism evidence="3 4">
    <name type="scientific">Haemaphysalis longicornis</name>
    <name type="common">Bush tick</name>
    <dbReference type="NCBI Taxonomy" id="44386"/>
    <lineage>
        <taxon>Eukaryota</taxon>
        <taxon>Metazoa</taxon>
        <taxon>Ecdysozoa</taxon>
        <taxon>Arthropoda</taxon>
        <taxon>Chelicerata</taxon>
        <taxon>Arachnida</taxon>
        <taxon>Acari</taxon>
        <taxon>Parasitiformes</taxon>
        <taxon>Ixodida</taxon>
        <taxon>Ixodoidea</taxon>
        <taxon>Ixodidae</taxon>
        <taxon>Haemaphysalinae</taxon>
        <taxon>Haemaphysalis</taxon>
    </lineage>
</organism>
<dbReference type="InterPro" id="IPR052821">
    <property type="entry name" value="F-box_only_SRC"/>
</dbReference>
<accession>A0A9J6GPJ9</accession>
<comment type="caution">
    <text evidence="3">The sequence shown here is derived from an EMBL/GenBank/DDBJ whole genome shotgun (WGS) entry which is preliminary data.</text>
</comment>
<feature type="region of interest" description="Disordered" evidence="1">
    <location>
        <begin position="459"/>
        <end position="491"/>
    </location>
</feature>
<evidence type="ECO:0000313" key="3">
    <source>
        <dbReference type="EMBL" id="KAH9376568.1"/>
    </source>
</evidence>
<feature type="compositionally biased region" description="Low complexity" evidence="1">
    <location>
        <begin position="418"/>
        <end position="438"/>
    </location>
</feature>
<proteinExistence type="predicted"/>
<dbReference type="Gene3D" id="2.120.10.80">
    <property type="entry name" value="Kelch-type beta propeller"/>
    <property type="match status" value="1"/>
</dbReference>
<dbReference type="GO" id="GO:0019005">
    <property type="term" value="C:SCF ubiquitin ligase complex"/>
    <property type="evidence" value="ECO:0007669"/>
    <property type="project" value="TreeGrafter"/>
</dbReference>